<feature type="domain" description="Protein kinase" evidence="6">
    <location>
        <begin position="1"/>
        <end position="280"/>
    </location>
</feature>
<feature type="region of interest" description="Disordered" evidence="5">
    <location>
        <begin position="281"/>
        <end position="302"/>
    </location>
</feature>
<evidence type="ECO:0000256" key="4">
    <source>
        <dbReference type="RuleBase" id="RU000304"/>
    </source>
</evidence>
<dbReference type="EMBL" id="LT553140">
    <property type="protein sequence ID" value="SAM00151.1"/>
    <property type="molecule type" value="Genomic_DNA"/>
</dbReference>
<dbReference type="PROSITE" id="PS50011">
    <property type="entry name" value="PROTEIN_KINASE_DOM"/>
    <property type="match status" value="1"/>
</dbReference>
<evidence type="ECO:0000256" key="3">
    <source>
        <dbReference type="PROSITE-ProRule" id="PRU10141"/>
    </source>
</evidence>
<evidence type="ECO:0000313" key="8">
    <source>
        <dbReference type="Proteomes" id="UP000078561"/>
    </source>
</evidence>
<comment type="similarity">
    <text evidence="4">Belongs to the protein kinase superfamily.</text>
</comment>
<evidence type="ECO:0000256" key="1">
    <source>
        <dbReference type="ARBA" id="ARBA00022741"/>
    </source>
</evidence>
<keyword evidence="4" id="KW-0418">Kinase</keyword>
<feature type="compositionally biased region" description="Acidic residues" evidence="5">
    <location>
        <begin position="282"/>
        <end position="293"/>
    </location>
</feature>
<evidence type="ECO:0000313" key="7">
    <source>
        <dbReference type="EMBL" id="SAM00151.1"/>
    </source>
</evidence>
<feature type="binding site" evidence="3">
    <location>
        <position position="28"/>
    </location>
    <ligand>
        <name>ATP</name>
        <dbReference type="ChEBI" id="CHEBI:30616"/>
    </ligand>
</feature>
<dbReference type="Proteomes" id="UP000078561">
    <property type="component" value="Unassembled WGS sequence"/>
</dbReference>
<dbReference type="CDD" id="cd14008">
    <property type="entry name" value="STKc_LKB1_CaMKK"/>
    <property type="match status" value="1"/>
</dbReference>
<name>A0A168NAK0_ABSGL</name>
<dbReference type="InterPro" id="IPR011009">
    <property type="entry name" value="Kinase-like_dom_sf"/>
</dbReference>
<dbReference type="OMA" id="AENGMVC"/>
<dbReference type="SUPFAM" id="SSF56112">
    <property type="entry name" value="Protein kinase-like (PK-like)"/>
    <property type="match status" value="1"/>
</dbReference>
<dbReference type="GO" id="GO:0005737">
    <property type="term" value="C:cytoplasm"/>
    <property type="evidence" value="ECO:0007669"/>
    <property type="project" value="TreeGrafter"/>
</dbReference>
<gene>
    <name evidence="7" type="primary">ABSGL_05826.1 scaffold 7482</name>
</gene>
<dbReference type="Gene3D" id="1.10.510.10">
    <property type="entry name" value="Transferase(Phosphotransferase) domain 1"/>
    <property type="match status" value="1"/>
</dbReference>
<dbReference type="InterPro" id="IPR017441">
    <property type="entry name" value="Protein_kinase_ATP_BS"/>
</dbReference>
<dbReference type="PANTHER" id="PTHR24346">
    <property type="entry name" value="MAP/MICROTUBULE AFFINITY-REGULATING KINASE"/>
    <property type="match status" value="1"/>
</dbReference>
<reference evidence="7" key="1">
    <citation type="submission" date="2016-04" db="EMBL/GenBank/DDBJ databases">
        <authorList>
            <person name="Evans L.H."/>
            <person name="Alamgir A."/>
            <person name="Owens N."/>
            <person name="Weber N.D."/>
            <person name="Virtaneva K."/>
            <person name="Barbian K."/>
            <person name="Babar A."/>
            <person name="Rosenke K."/>
        </authorList>
    </citation>
    <scope>NUCLEOTIDE SEQUENCE [LARGE SCALE GENOMIC DNA]</scope>
    <source>
        <strain evidence="7">CBS 101.48</strain>
    </source>
</reference>
<dbReference type="InterPro" id="IPR008271">
    <property type="entry name" value="Ser/Thr_kinase_AS"/>
</dbReference>
<accession>A0A168NAK0</accession>
<dbReference type="PANTHER" id="PTHR24346:SF77">
    <property type="entry name" value="SERINE THREONINE PROTEIN KINASE"/>
    <property type="match status" value="1"/>
</dbReference>
<keyword evidence="4" id="KW-0723">Serine/threonine-protein kinase</keyword>
<keyword evidence="2 3" id="KW-0067">ATP-binding</keyword>
<feature type="region of interest" description="Disordered" evidence="5">
    <location>
        <begin position="315"/>
        <end position="353"/>
    </location>
</feature>
<sequence length="391" mass="44132">MLNEIGRGVHGKVKLAQHVDTRSFVAIKIIDKHKKKRHYSLLRASSSSSSSFNDQHNHFQDQHDQSIRREMLILQKCHHPNIIQLLEIIDDPQCRKLYMVLEYTEGGAISWRDEQDRPVLSKKDSKRMFKDVVNGLDYLHDLGIIHRDIKPANLLLTKDQVVKISDFGTSFDAARDDPKSLMETVGTPAFFAPELCRASAIPPTRSMDVWSLGVTLYCFLFGVCPFMAPTEYELFELIPTMLLTLPSSCGAALKDLLHALLTKDPSHRITLKQVQVHPWVQDDCDDDDDDNQDDLPIPQYPSPIYYAPKQPPTSLLSSIPSHQSPPPPASLSTTTSASPPTPQVKPSLAERLRTTMARWIRRKPVAAAKPSPKKKEFGKLRPLSCFSDMSY</sequence>
<evidence type="ECO:0000259" key="6">
    <source>
        <dbReference type="PROSITE" id="PS50011"/>
    </source>
</evidence>
<dbReference type="PROSITE" id="PS00108">
    <property type="entry name" value="PROTEIN_KINASE_ST"/>
    <property type="match status" value="1"/>
</dbReference>
<dbReference type="SMART" id="SM00220">
    <property type="entry name" value="S_TKc"/>
    <property type="match status" value="1"/>
</dbReference>
<organism evidence="7">
    <name type="scientific">Absidia glauca</name>
    <name type="common">Pin mould</name>
    <dbReference type="NCBI Taxonomy" id="4829"/>
    <lineage>
        <taxon>Eukaryota</taxon>
        <taxon>Fungi</taxon>
        <taxon>Fungi incertae sedis</taxon>
        <taxon>Mucoromycota</taxon>
        <taxon>Mucoromycotina</taxon>
        <taxon>Mucoromycetes</taxon>
        <taxon>Mucorales</taxon>
        <taxon>Cunninghamellaceae</taxon>
        <taxon>Absidia</taxon>
    </lineage>
</organism>
<keyword evidence="1 3" id="KW-0547">Nucleotide-binding</keyword>
<dbReference type="STRING" id="4829.A0A168NAK0"/>
<dbReference type="OrthoDB" id="68483at2759"/>
<dbReference type="GO" id="GO:0004674">
    <property type="term" value="F:protein serine/threonine kinase activity"/>
    <property type="evidence" value="ECO:0007669"/>
    <property type="project" value="UniProtKB-KW"/>
</dbReference>
<dbReference type="PROSITE" id="PS00107">
    <property type="entry name" value="PROTEIN_KINASE_ATP"/>
    <property type="match status" value="1"/>
</dbReference>
<keyword evidence="8" id="KW-1185">Reference proteome</keyword>
<dbReference type="AlphaFoldDB" id="A0A168NAK0"/>
<dbReference type="InParanoid" id="A0A168NAK0"/>
<keyword evidence="4" id="KW-0808">Transferase</keyword>
<dbReference type="GO" id="GO:0035556">
    <property type="term" value="P:intracellular signal transduction"/>
    <property type="evidence" value="ECO:0007669"/>
    <property type="project" value="TreeGrafter"/>
</dbReference>
<proteinExistence type="inferred from homology"/>
<evidence type="ECO:0000256" key="5">
    <source>
        <dbReference type="SAM" id="MobiDB-lite"/>
    </source>
</evidence>
<dbReference type="Pfam" id="PF00069">
    <property type="entry name" value="Pkinase"/>
    <property type="match status" value="1"/>
</dbReference>
<evidence type="ECO:0000256" key="2">
    <source>
        <dbReference type="ARBA" id="ARBA00022840"/>
    </source>
</evidence>
<dbReference type="GO" id="GO:0005524">
    <property type="term" value="F:ATP binding"/>
    <property type="evidence" value="ECO:0007669"/>
    <property type="project" value="UniProtKB-UniRule"/>
</dbReference>
<protein>
    <recommendedName>
        <fullName evidence="6">Protein kinase domain-containing protein</fullName>
    </recommendedName>
</protein>
<dbReference type="InterPro" id="IPR000719">
    <property type="entry name" value="Prot_kinase_dom"/>
</dbReference>